<sequence length="228" mass="25502">MVTDTSSRAAEGMVWNLKLYTHAKALTPPSARGLGVARFLRRLCASLAFTLRLPISLQPSGDVVSLSPSVQSSQRQSSSPTKMPDYEFFASITLFIARLRLAWWILIRDLFEVLEFCLVLYSELVFEVLLDPMSAFVDRQVVSIRILFLIEPINLLPARVIDLLFRCENEVPDFGDNTMIPGRRNRTYMPSLDAGISDAPLETLSSPGGCNSDESVPFWRDNGVNVVE</sequence>
<protein>
    <submittedName>
        <fullName evidence="1">Uncharacterized protein</fullName>
    </submittedName>
</protein>
<accession>K1VHI9</accession>
<name>K1VHI9_TRIAC</name>
<keyword evidence="2" id="KW-1185">Reference proteome</keyword>
<dbReference type="HOGENOM" id="CLU_069202_0_0_1"/>
<dbReference type="InParanoid" id="K1VHI9"/>
<dbReference type="Proteomes" id="UP000006757">
    <property type="component" value="Unassembled WGS sequence"/>
</dbReference>
<reference evidence="1 2" key="1">
    <citation type="journal article" date="2012" name="Eukaryot. Cell">
        <title>Genome sequence of the Trichosporon asahii environmental strain CBS 8904.</title>
        <authorList>
            <person name="Yang R.Y."/>
            <person name="Li H.T."/>
            <person name="Zhu H."/>
            <person name="Zhou G.P."/>
            <person name="Wang M."/>
            <person name="Wang L."/>
        </authorList>
    </citation>
    <scope>NUCLEOTIDE SEQUENCE [LARGE SCALE GENOMIC DNA]</scope>
    <source>
        <strain evidence="1 2">CBS 8904</strain>
    </source>
</reference>
<comment type="caution">
    <text evidence="1">The sequence shown here is derived from an EMBL/GenBank/DDBJ whole genome shotgun (WGS) entry which is preliminary data.</text>
</comment>
<evidence type="ECO:0000313" key="1">
    <source>
        <dbReference type="EMBL" id="EKC98576.1"/>
    </source>
</evidence>
<dbReference type="AlphaFoldDB" id="K1VHI9"/>
<organism evidence="1 2">
    <name type="scientific">Trichosporon asahii var. asahii (strain CBS 8904)</name>
    <name type="common">Yeast</name>
    <dbReference type="NCBI Taxonomy" id="1220162"/>
    <lineage>
        <taxon>Eukaryota</taxon>
        <taxon>Fungi</taxon>
        <taxon>Dikarya</taxon>
        <taxon>Basidiomycota</taxon>
        <taxon>Agaricomycotina</taxon>
        <taxon>Tremellomycetes</taxon>
        <taxon>Trichosporonales</taxon>
        <taxon>Trichosporonaceae</taxon>
        <taxon>Trichosporon</taxon>
    </lineage>
</organism>
<evidence type="ECO:0000313" key="2">
    <source>
        <dbReference type="Proteomes" id="UP000006757"/>
    </source>
</evidence>
<gene>
    <name evidence="1" type="ORF">A1Q2_07172</name>
</gene>
<dbReference type="EMBL" id="AMBO01000387">
    <property type="protein sequence ID" value="EKC98576.1"/>
    <property type="molecule type" value="Genomic_DNA"/>
</dbReference>
<proteinExistence type="predicted"/>